<feature type="compositionally biased region" description="Acidic residues" evidence="1">
    <location>
        <begin position="141"/>
        <end position="152"/>
    </location>
</feature>
<feature type="compositionally biased region" description="Acidic residues" evidence="1">
    <location>
        <begin position="96"/>
        <end position="105"/>
    </location>
</feature>
<sequence length="225" mass="24310">MVKPRTRSTTASAATTIAKELRARLDADEDDDHATLRAQGSDPPYPKWVGNTNRGDWKKLLASEDLQATIDEVEQLLANDEPVAVFNQKPSKDTEKGEDDSDYEVDGLPTIRPPSRRKPSVSPTPKASRKKGEHSGLTESEASEEEPSDAEPEDKPLDKTPKGKLYESSDDDEEEADSSTNDKAGKGAAATPGSSSGTKTPSPRDDKSSGKGHDKGRDKNPRKTP</sequence>
<evidence type="ECO:0000313" key="3">
    <source>
        <dbReference type="Proteomes" id="UP000476176"/>
    </source>
</evidence>
<accession>A0A6G0MNX6</accession>
<feature type="compositionally biased region" description="Basic and acidic residues" evidence="1">
    <location>
        <begin position="202"/>
        <end position="225"/>
    </location>
</feature>
<dbReference type="EMBL" id="QXGC01003644">
    <property type="protein sequence ID" value="KAE9174130.1"/>
    <property type="molecule type" value="Genomic_DNA"/>
</dbReference>
<feature type="region of interest" description="Disordered" evidence="1">
    <location>
        <begin position="81"/>
        <end position="225"/>
    </location>
</feature>
<feature type="compositionally biased region" description="Basic and acidic residues" evidence="1">
    <location>
        <begin position="153"/>
        <end position="167"/>
    </location>
</feature>
<comment type="caution">
    <text evidence="2">The sequence shown here is derived from an EMBL/GenBank/DDBJ whole genome shotgun (WGS) entry which is preliminary data.</text>
</comment>
<dbReference type="AlphaFoldDB" id="A0A6G0MNX6"/>
<protein>
    <submittedName>
        <fullName evidence="2">Uncharacterized protein</fullName>
    </submittedName>
</protein>
<gene>
    <name evidence="2" type="ORF">PF004_g26749</name>
</gene>
<evidence type="ECO:0000256" key="1">
    <source>
        <dbReference type="SAM" id="MobiDB-lite"/>
    </source>
</evidence>
<dbReference type="Proteomes" id="UP000476176">
    <property type="component" value="Unassembled WGS sequence"/>
</dbReference>
<evidence type="ECO:0000313" key="2">
    <source>
        <dbReference type="EMBL" id="KAE9174130.1"/>
    </source>
</evidence>
<reference evidence="2 3" key="1">
    <citation type="submission" date="2018-09" db="EMBL/GenBank/DDBJ databases">
        <title>Genomic investigation of the strawberry pathogen Phytophthora fragariae indicates pathogenicity is determined by transcriptional variation in three key races.</title>
        <authorList>
            <person name="Adams T.M."/>
            <person name="Armitage A.D."/>
            <person name="Sobczyk M.K."/>
            <person name="Bates H.J."/>
            <person name="Dunwell J.M."/>
            <person name="Nellist C.F."/>
            <person name="Harrison R.J."/>
        </authorList>
    </citation>
    <scope>NUCLEOTIDE SEQUENCE [LARGE SCALE GENOMIC DNA]</scope>
    <source>
        <strain evidence="2 3">BC-23</strain>
    </source>
</reference>
<name>A0A6G0MNX6_9STRA</name>
<feature type="compositionally biased region" description="Low complexity" evidence="1">
    <location>
        <begin position="186"/>
        <end position="201"/>
    </location>
</feature>
<feature type="region of interest" description="Disordered" evidence="1">
    <location>
        <begin position="22"/>
        <end position="53"/>
    </location>
</feature>
<proteinExistence type="predicted"/>
<feature type="compositionally biased region" description="Acidic residues" evidence="1">
    <location>
        <begin position="168"/>
        <end position="177"/>
    </location>
</feature>
<organism evidence="2 3">
    <name type="scientific">Phytophthora fragariae</name>
    <dbReference type="NCBI Taxonomy" id="53985"/>
    <lineage>
        <taxon>Eukaryota</taxon>
        <taxon>Sar</taxon>
        <taxon>Stramenopiles</taxon>
        <taxon>Oomycota</taxon>
        <taxon>Peronosporomycetes</taxon>
        <taxon>Peronosporales</taxon>
        <taxon>Peronosporaceae</taxon>
        <taxon>Phytophthora</taxon>
    </lineage>
</organism>